<reference evidence="1" key="1">
    <citation type="journal article" date="2021" name="Open Biol.">
        <title>Shared evolutionary footprints suggest mitochondrial oxidative damage underlies multiple complex I losses in fungi.</title>
        <authorList>
            <person name="Schikora-Tamarit M.A."/>
            <person name="Marcet-Houben M."/>
            <person name="Nosek J."/>
            <person name="Gabaldon T."/>
        </authorList>
    </citation>
    <scope>NUCLEOTIDE SEQUENCE</scope>
    <source>
        <strain evidence="1">CBS6341</strain>
    </source>
</reference>
<proteinExistence type="predicted"/>
<comment type="caution">
    <text evidence="1">The sequence shown here is derived from an EMBL/GenBank/DDBJ whole genome shotgun (WGS) entry which is preliminary data.</text>
</comment>
<gene>
    <name evidence="1" type="ORF">WICMUC_000863</name>
</gene>
<dbReference type="EMBL" id="JAEUBF010000267">
    <property type="protein sequence ID" value="KAH3679631.1"/>
    <property type="molecule type" value="Genomic_DNA"/>
</dbReference>
<reference evidence="1" key="2">
    <citation type="submission" date="2021-01" db="EMBL/GenBank/DDBJ databases">
        <authorList>
            <person name="Schikora-Tamarit M.A."/>
        </authorList>
    </citation>
    <scope>NUCLEOTIDE SEQUENCE</scope>
    <source>
        <strain evidence="1">CBS6341</strain>
    </source>
</reference>
<organism evidence="1 2">
    <name type="scientific">Wickerhamomyces mucosus</name>
    <dbReference type="NCBI Taxonomy" id="1378264"/>
    <lineage>
        <taxon>Eukaryota</taxon>
        <taxon>Fungi</taxon>
        <taxon>Dikarya</taxon>
        <taxon>Ascomycota</taxon>
        <taxon>Saccharomycotina</taxon>
        <taxon>Saccharomycetes</taxon>
        <taxon>Phaffomycetales</taxon>
        <taxon>Wickerhamomycetaceae</taxon>
        <taxon>Wickerhamomyces</taxon>
    </lineage>
</organism>
<protein>
    <submittedName>
        <fullName evidence="1">Uncharacterized protein</fullName>
    </submittedName>
</protein>
<sequence length="108" mass="11369">MINTRSKEGDLPPPSDILAVEPLKPLAFSLTALTCEFAAYSTPLTTSDMEPEPLDLKTLTATTLAFLATPKCLEPIVPAQCVPCPLPSISSSPCGMVLPQVARPSKSS</sequence>
<dbReference type="AlphaFoldDB" id="A0A9P8PWI0"/>
<evidence type="ECO:0000313" key="1">
    <source>
        <dbReference type="EMBL" id="KAH3679631.1"/>
    </source>
</evidence>
<accession>A0A9P8PWI0</accession>
<keyword evidence="2" id="KW-1185">Reference proteome</keyword>
<evidence type="ECO:0000313" key="2">
    <source>
        <dbReference type="Proteomes" id="UP000769528"/>
    </source>
</evidence>
<dbReference type="Proteomes" id="UP000769528">
    <property type="component" value="Unassembled WGS sequence"/>
</dbReference>
<name>A0A9P8PWI0_9ASCO</name>